<organism evidence="2 3">
    <name type="scientific">Rubroshorea leprosula</name>
    <dbReference type="NCBI Taxonomy" id="152421"/>
    <lineage>
        <taxon>Eukaryota</taxon>
        <taxon>Viridiplantae</taxon>
        <taxon>Streptophyta</taxon>
        <taxon>Embryophyta</taxon>
        <taxon>Tracheophyta</taxon>
        <taxon>Spermatophyta</taxon>
        <taxon>Magnoliopsida</taxon>
        <taxon>eudicotyledons</taxon>
        <taxon>Gunneridae</taxon>
        <taxon>Pentapetalae</taxon>
        <taxon>rosids</taxon>
        <taxon>malvids</taxon>
        <taxon>Malvales</taxon>
        <taxon>Dipterocarpaceae</taxon>
        <taxon>Rubroshorea</taxon>
    </lineage>
</organism>
<dbReference type="EMBL" id="BPVZ01000012">
    <property type="protein sequence ID" value="GKU98080.1"/>
    <property type="molecule type" value="Genomic_DNA"/>
</dbReference>
<feature type="region of interest" description="Disordered" evidence="1">
    <location>
        <begin position="1"/>
        <end position="21"/>
    </location>
</feature>
<sequence length="64" mass="6987">MVVLPHPPLGFSGDEEEEDEDGKVMIGLPWPPLGLGLKEDEVMIGPLPAAVEFDLDELDLEEES</sequence>
<gene>
    <name evidence="2" type="ORF">SLEP1_g11130</name>
</gene>
<dbReference type="Proteomes" id="UP001054252">
    <property type="component" value="Unassembled WGS sequence"/>
</dbReference>
<protein>
    <submittedName>
        <fullName evidence="2">Uncharacterized protein</fullName>
    </submittedName>
</protein>
<evidence type="ECO:0000313" key="3">
    <source>
        <dbReference type="Proteomes" id="UP001054252"/>
    </source>
</evidence>
<keyword evidence="3" id="KW-1185">Reference proteome</keyword>
<reference evidence="2 3" key="1">
    <citation type="journal article" date="2021" name="Commun. Biol.">
        <title>The genome of Shorea leprosula (Dipterocarpaceae) highlights the ecological relevance of drought in aseasonal tropical rainforests.</title>
        <authorList>
            <person name="Ng K.K.S."/>
            <person name="Kobayashi M.J."/>
            <person name="Fawcett J.A."/>
            <person name="Hatakeyama M."/>
            <person name="Paape T."/>
            <person name="Ng C.H."/>
            <person name="Ang C.C."/>
            <person name="Tnah L.H."/>
            <person name="Lee C.T."/>
            <person name="Nishiyama T."/>
            <person name="Sese J."/>
            <person name="O'Brien M.J."/>
            <person name="Copetti D."/>
            <person name="Mohd Noor M.I."/>
            <person name="Ong R.C."/>
            <person name="Putra M."/>
            <person name="Sireger I.Z."/>
            <person name="Indrioko S."/>
            <person name="Kosugi Y."/>
            <person name="Izuno A."/>
            <person name="Isagi Y."/>
            <person name="Lee S.L."/>
            <person name="Shimizu K.K."/>
        </authorList>
    </citation>
    <scope>NUCLEOTIDE SEQUENCE [LARGE SCALE GENOMIC DNA]</scope>
    <source>
        <strain evidence="2">214</strain>
    </source>
</reference>
<comment type="caution">
    <text evidence="2">The sequence shown here is derived from an EMBL/GenBank/DDBJ whole genome shotgun (WGS) entry which is preliminary data.</text>
</comment>
<evidence type="ECO:0000256" key="1">
    <source>
        <dbReference type="SAM" id="MobiDB-lite"/>
    </source>
</evidence>
<proteinExistence type="predicted"/>
<evidence type="ECO:0000313" key="2">
    <source>
        <dbReference type="EMBL" id="GKU98080.1"/>
    </source>
</evidence>
<name>A0AAV5IL42_9ROSI</name>
<dbReference type="AlphaFoldDB" id="A0AAV5IL42"/>
<accession>A0AAV5IL42</accession>